<feature type="chain" id="PRO_5044248744" description="DUF411 domain-containing protein" evidence="1">
    <location>
        <begin position="21"/>
        <end position="145"/>
    </location>
</feature>
<comment type="caution">
    <text evidence="2">The sequence shown here is derived from an EMBL/GenBank/DDBJ whole genome shotgun (WGS) entry which is preliminary data.</text>
</comment>
<evidence type="ECO:0000313" key="3">
    <source>
        <dbReference type="Proteomes" id="UP000189021"/>
    </source>
</evidence>
<name>A0AB36K0W9_9GAMM</name>
<dbReference type="AlphaFoldDB" id="A0AB36K0W9"/>
<organism evidence="2 3">
    <name type="scientific">Salinivibrio kushneri</name>
    <dbReference type="NCBI Taxonomy" id="1908198"/>
    <lineage>
        <taxon>Bacteria</taxon>
        <taxon>Pseudomonadati</taxon>
        <taxon>Pseudomonadota</taxon>
        <taxon>Gammaproteobacteria</taxon>
        <taxon>Vibrionales</taxon>
        <taxon>Vibrionaceae</taxon>
        <taxon>Salinivibrio</taxon>
    </lineage>
</organism>
<protein>
    <recommendedName>
        <fullName evidence="4">DUF411 domain-containing protein</fullName>
    </recommendedName>
</protein>
<feature type="signal peptide" evidence="1">
    <location>
        <begin position="1"/>
        <end position="20"/>
    </location>
</feature>
<proteinExistence type="predicted"/>
<dbReference type="EMBL" id="MUEK01000002">
    <property type="protein sequence ID" value="OOE41026.1"/>
    <property type="molecule type" value="Genomic_DNA"/>
</dbReference>
<sequence>MKRLQLLAGVVGLMSTSAMAASGVVYKSPSCGCCDDWVEHMAQAGFELEVKPHDDMASIKQEMGVPAEMQSCHTARINGYVIEGHVPAQEVKKLLATHTGYEGLAVAGMPIGSPGMEYGERHQPYTVMAFDDAGNTQAFQHYPKP</sequence>
<dbReference type="Proteomes" id="UP000189021">
    <property type="component" value="Unassembled WGS sequence"/>
</dbReference>
<evidence type="ECO:0000256" key="1">
    <source>
        <dbReference type="SAM" id="SignalP"/>
    </source>
</evidence>
<dbReference type="RefSeq" id="WP_077658819.1">
    <property type="nucleotide sequence ID" value="NZ_CP040021.1"/>
</dbReference>
<dbReference type="Pfam" id="PF04214">
    <property type="entry name" value="DUF411"/>
    <property type="match status" value="1"/>
</dbReference>
<gene>
    <name evidence="2" type="ORF">BZG00_02695</name>
</gene>
<dbReference type="InterPro" id="IPR007332">
    <property type="entry name" value="DUF411"/>
</dbReference>
<evidence type="ECO:0000313" key="2">
    <source>
        <dbReference type="EMBL" id="OOE41026.1"/>
    </source>
</evidence>
<keyword evidence="1" id="KW-0732">Signal</keyword>
<evidence type="ECO:0008006" key="4">
    <source>
        <dbReference type="Google" id="ProtNLM"/>
    </source>
</evidence>
<keyword evidence="3" id="KW-1185">Reference proteome</keyword>
<reference evidence="2 3" key="1">
    <citation type="journal article" date="2017" name="Genome Announc.">
        <title>Draft Genome Sequences of Salinivibrio proteolyticus, Salinivibrio sharmensis, Salinivibrio siamensis, Salinivibrio costicola subsp. alcaliphilus, Salinivibrio costicola subsp. vallismortis, and 29 New Isolates Belonging to the Genus Salinivibrio.</title>
        <authorList>
            <person name="Lopez-Hermoso C."/>
            <person name="de la Haba R.R."/>
            <person name="Sanchez-Porro C."/>
            <person name="Bayliss S.C."/>
            <person name="Feil E.J."/>
            <person name="Ventosa A."/>
        </authorList>
    </citation>
    <scope>NUCLEOTIDE SEQUENCE [LARGE SCALE GENOMIC DNA]</scope>
    <source>
        <strain evidence="2 3">AL184</strain>
    </source>
</reference>
<accession>A0AB36K0W9</accession>